<dbReference type="EMBL" id="BAABJP010000004">
    <property type="protein sequence ID" value="GAA5148591.1"/>
    <property type="molecule type" value="Genomic_DNA"/>
</dbReference>
<organism evidence="1 2">
    <name type="scientific">Pseudonocardia eucalypti</name>
    <dbReference type="NCBI Taxonomy" id="648755"/>
    <lineage>
        <taxon>Bacteria</taxon>
        <taxon>Bacillati</taxon>
        <taxon>Actinomycetota</taxon>
        <taxon>Actinomycetes</taxon>
        <taxon>Pseudonocardiales</taxon>
        <taxon>Pseudonocardiaceae</taxon>
        <taxon>Pseudonocardia</taxon>
    </lineage>
</organism>
<gene>
    <name evidence="1" type="ORF">GCM10023321_11090</name>
</gene>
<keyword evidence="2" id="KW-1185">Reference proteome</keyword>
<protein>
    <submittedName>
        <fullName evidence="1">Acetamidase/formamidase family protein</fullName>
    </submittedName>
</protein>
<dbReference type="Gene3D" id="2.60.120.580">
    <property type="entry name" value="Acetamidase/Formamidase-like domains"/>
    <property type="match status" value="1"/>
</dbReference>
<dbReference type="SUPFAM" id="SSF141130">
    <property type="entry name" value="Acetamidase/Formamidase-like"/>
    <property type="match status" value="1"/>
</dbReference>
<proteinExistence type="predicted"/>
<reference evidence="2" key="1">
    <citation type="journal article" date="2019" name="Int. J. Syst. Evol. Microbiol.">
        <title>The Global Catalogue of Microorganisms (GCM) 10K type strain sequencing project: providing services to taxonomists for standard genome sequencing and annotation.</title>
        <authorList>
            <consortium name="The Broad Institute Genomics Platform"/>
            <consortium name="The Broad Institute Genome Sequencing Center for Infectious Disease"/>
            <person name="Wu L."/>
            <person name="Ma J."/>
        </authorList>
    </citation>
    <scope>NUCLEOTIDE SEQUENCE [LARGE SCALE GENOMIC DNA]</scope>
    <source>
        <strain evidence="2">JCM 18303</strain>
    </source>
</reference>
<dbReference type="Pfam" id="PF03069">
    <property type="entry name" value="FmdA_AmdA"/>
    <property type="match status" value="1"/>
</dbReference>
<name>A0ABP9PQF8_9PSEU</name>
<accession>A0ABP9PQF8</accession>
<sequence>MPEVVFPLDSQKKFTEQRIVGHNRWHPDIPALVQVRPGDVFRVHCREWFDGAIQNNDSADDILNAPLPGVHVLSGPIAVLGAEPGDLLIVDILDVGPIPQEDSGPLAGQGWGYTGVFATRNGGGFLTEQFPDAYKVIWDFQGGVATSRHVPGVSFTGIVHPGLMGTAPSANLLRTWNAREQALIDTDPNRVPPLALPPLPDSAILGSLTGDEFDRVAREAARTAPPRENGGNQDIKNLTKGSRVFYPVFVPDAKLSMGDLHFSQGDGEITFCGAIEMGGFMDLHVDVIKNGMELYGVQENAVFMPGRTDPQYSEWLAFSGTSVTLSGEQRYLDSHLSYQRACLHAIDYLQRFGYSDIQAYMILGAAPIEGRLSGVVDIPNSCSTVYIPTEIFDFNVRPGKDGPTRIDPGIGVPRSAA</sequence>
<dbReference type="NCBIfam" id="NF045496">
    <property type="entry name" value="FormamaseFmdA"/>
    <property type="match status" value="1"/>
</dbReference>
<dbReference type="Proteomes" id="UP001428817">
    <property type="component" value="Unassembled WGS sequence"/>
</dbReference>
<dbReference type="InterPro" id="IPR054833">
    <property type="entry name" value="FormamaseFmdA"/>
</dbReference>
<evidence type="ECO:0000313" key="1">
    <source>
        <dbReference type="EMBL" id="GAA5148591.1"/>
    </source>
</evidence>
<dbReference type="PANTHER" id="PTHR31891:SF1">
    <property type="entry name" value="FORMAMIDASE C869.04-RELATED"/>
    <property type="match status" value="1"/>
</dbReference>
<dbReference type="PANTHER" id="PTHR31891">
    <property type="entry name" value="FORMAMIDASE C869.04-RELATED"/>
    <property type="match status" value="1"/>
</dbReference>
<dbReference type="InterPro" id="IPR004304">
    <property type="entry name" value="FmdA_AmdA"/>
</dbReference>
<dbReference type="RefSeq" id="WP_185062689.1">
    <property type="nucleotide sequence ID" value="NZ_BAABJP010000004.1"/>
</dbReference>
<comment type="caution">
    <text evidence="1">The sequence shown here is derived from an EMBL/GenBank/DDBJ whole genome shotgun (WGS) entry which is preliminary data.</text>
</comment>
<evidence type="ECO:0000313" key="2">
    <source>
        <dbReference type="Proteomes" id="UP001428817"/>
    </source>
</evidence>